<dbReference type="AlphaFoldDB" id="L2GM82"/>
<evidence type="ECO:0008006" key="5">
    <source>
        <dbReference type="Google" id="ProtNLM"/>
    </source>
</evidence>
<proteinExistence type="predicted"/>
<gene>
    <name evidence="3" type="ORF">VICG_01517</name>
</gene>
<feature type="signal peptide" evidence="2">
    <location>
        <begin position="1"/>
        <end position="21"/>
    </location>
</feature>
<dbReference type="GeneID" id="19882228"/>
<feature type="chain" id="PRO_5003959990" description="Dentin sialophosphoprotein-like" evidence="2">
    <location>
        <begin position="22"/>
        <end position="263"/>
    </location>
</feature>
<keyword evidence="2" id="KW-0732">Signal</keyword>
<protein>
    <recommendedName>
        <fullName evidence="5">Dentin sialophosphoprotein-like</fullName>
    </recommendedName>
</protein>
<feature type="compositionally biased region" description="Polar residues" evidence="1">
    <location>
        <begin position="131"/>
        <end position="144"/>
    </location>
</feature>
<accession>L2GM82</accession>
<evidence type="ECO:0000256" key="1">
    <source>
        <dbReference type="SAM" id="MobiDB-lite"/>
    </source>
</evidence>
<evidence type="ECO:0000313" key="3">
    <source>
        <dbReference type="EMBL" id="ELA41412.1"/>
    </source>
</evidence>
<evidence type="ECO:0000313" key="4">
    <source>
        <dbReference type="Proteomes" id="UP000011082"/>
    </source>
</evidence>
<dbReference type="EMBL" id="JH370144">
    <property type="protein sequence ID" value="ELA41412.1"/>
    <property type="molecule type" value="Genomic_DNA"/>
</dbReference>
<dbReference type="Proteomes" id="UP000011082">
    <property type="component" value="Unassembled WGS sequence"/>
</dbReference>
<evidence type="ECO:0000256" key="2">
    <source>
        <dbReference type="SAM" id="SignalP"/>
    </source>
</evidence>
<dbReference type="RefSeq" id="XP_007604963.1">
    <property type="nucleotide sequence ID" value="XM_007604901.1"/>
</dbReference>
<organism evidence="3 4">
    <name type="scientific">Vittaforma corneae (strain ATCC 50505)</name>
    <name type="common">Microsporidian parasite</name>
    <name type="synonym">Nosema corneum</name>
    <dbReference type="NCBI Taxonomy" id="993615"/>
    <lineage>
        <taxon>Eukaryota</taxon>
        <taxon>Fungi</taxon>
        <taxon>Fungi incertae sedis</taxon>
        <taxon>Microsporidia</taxon>
        <taxon>Nosematidae</taxon>
        <taxon>Vittaforma</taxon>
    </lineage>
</organism>
<keyword evidence="4" id="KW-1185">Reference proteome</keyword>
<sequence length="263" mass="28309">MIGKTKTSMLTILFCATEVLTRFHTGSSGLISDGERNSIMSLTDTKSSADQKSNDSSSKNDKKDNSKKDNNSKLSSLTNKTDSNAGDNKSSSKDSSEKKKKDSGTSSSDTEKNNLIGSSDATKSPIDSYLTDPSSKQNESNSELTDSKKTEEKDKNPKNDSNATTPKSEKSSSKSGNSKSKLVDSMENELPETILKASRLVENPLIKDNKKSDLVGSDNIFDYVKENSGKLDSLSGLVDTVITNRNSDKPMKGSFGKDSTALV</sequence>
<name>L2GM82_VITCO</name>
<dbReference type="InParanoid" id="L2GM82"/>
<feature type="region of interest" description="Disordered" evidence="1">
    <location>
        <begin position="244"/>
        <end position="263"/>
    </location>
</feature>
<reference evidence="4" key="1">
    <citation type="submission" date="2011-05" db="EMBL/GenBank/DDBJ databases">
        <title>The genome sequence of Vittaforma corneae strain ATCC 50505.</title>
        <authorList>
            <consortium name="The Broad Institute Genome Sequencing Platform"/>
            <person name="Cuomo C."/>
            <person name="Didier E."/>
            <person name="Bowers L."/>
            <person name="Young S.K."/>
            <person name="Zeng Q."/>
            <person name="Gargeya S."/>
            <person name="Fitzgerald M."/>
            <person name="Haas B."/>
            <person name="Abouelleil A."/>
            <person name="Alvarado L."/>
            <person name="Arachchi H.M."/>
            <person name="Berlin A."/>
            <person name="Chapman S.B."/>
            <person name="Gearin G."/>
            <person name="Goldberg J."/>
            <person name="Griggs A."/>
            <person name="Gujja S."/>
            <person name="Hansen M."/>
            <person name="Heiman D."/>
            <person name="Howarth C."/>
            <person name="Larimer J."/>
            <person name="Lui A."/>
            <person name="MacDonald P.J.P."/>
            <person name="McCowen C."/>
            <person name="Montmayeur A."/>
            <person name="Murphy C."/>
            <person name="Neiman D."/>
            <person name="Pearson M."/>
            <person name="Priest M."/>
            <person name="Roberts A."/>
            <person name="Saif S."/>
            <person name="Shea T."/>
            <person name="Sisk P."/>
            <person name="Stolte C."/>
            <person name="Sykes S."/>
            <person name="Wortman J."/>
            <person name="Nusbaum C."/>
            <person name="Birren B."/>
        </authorList>
    </citation>
    <scope>NUCLEOTIDE SEQUENCE [LARGE SCALE GENOMIC DNA]</scope>
    <source>
        <strain evidence="4">ATCC 50505</strain>
    </source>
</reference>
<feature type="compositionally biased region" description="Basic and acidic residues" evidence="1">
    <location>
        <begin position="145"/>
        <end position="158"/>
    </location>
</feature>
<feature type="compositionally biased region" description="Low complexity" evidence="1">
    <location>
        <begin position="72"/>
        <end position="89"/>
    </location>
</feature>
<dbReference type="VEuPathDB" id="MicrosporidiaDB:VICG_01517"/>
<feature type="compositionally biased region" description="Basic and acidic residues" evidence="1">
    <location>
        <begin position="90"/>
        <end position="103"/>
    </location>
</feature>
<dbReference type="HOGENOM" id="CLU_1058454_0_0_1"/>
<feature type="compositionally biased region" description="Polar residues" evidence="1">
    <location>
        <begin position="113"/>
        <end position="122"/>
    </location>
</feature>
<feature type="region of interest" description="Disordered" evidence="1">
    <location>
        <begin position="41"/>
        <end position="188"/>
    </location>
</feature>
<feature type="compositionally biased region" description="Basic and acidic residues" evidence="1">
    <location>
        <begin position="47"/>
        <end position="71"/>
    </location>
</feature>